<dbReference type="GO" id="GO:0003995">
    <property type="term" value="F:acyl-CoA dehydrogenase activity"/>
    <property type="evidence" value="ECO:0007669"/>
    <property type="project" value="TreeGrafter"/>
</dbReference>
<feature type="domain" description="Acyl-CoA dehydrogenase/oxidase N-terminal" evidence="13">
    <location>
        <begin position="4"/>
        <end position="111"/>
    </location>
</feature>
<dbReference type="Gene3D" id="1.10.540.10">
    <property type="entry name" value="Acyl-CoA dehydrogenase/oxidase, N-terminal domain"/>
    <property type="match status" value="1"/>
</dbReference>
<evidence type="ECO:0000259" key="12">
    <source>
        <dbReference type="Pfam" id="PF02770"/>
    </source>
</evidence>
<feature type="domain" description="Acyl-CoA oxidase/dehydrogenase middle" evidence="12">
    <location>
        <begin position="118"/>
        <end position="214"/>
    </location>
</feature>
<feature type="domain" description="Acyl-CoA dehydrogenase/oxidase C-terminal" evidence="11">
    <location>
        <begin position="226"/>
        <end position="371"/>
    </location>
</feature>
<dbReference type="InterPro" id="IPR009075">
    <property type="entry name" value="AcylCo_DH/oxidase_C"/>
</dbReference>
<dbReference type="EC" id="3.13.1.4" evidence="7"/>
<dbReference type="InterPro" id="IPR046373">
    <property type="entry name" value="Acyl-CoA_Oxase/DH_mid-dom_sf"/>
</dbReference>
<evidence type="ECO:0000256" key="1">
    <source>
        <dbReference type="ARBA" id="ARBA00001974"/>
    </source>
</evidence>
<dbReference type="InterPro" id="IPR036250">
    <property type="entry name" value="AcylCo_DH-like_C"/>
</dbReference>
<proteinExistence type="inferred from homology"/>
<dbReference type="InterPro" id="IPR009100">
    <property type="entry name" value="AcylCoA_DH/oxidase_NM_dom_sf"/>
</dbReference>
<dbReference type="Pfam" id="PF00441">
    <property type="entry name" value="Acyl-CoA_dh_1"/>
    <property type="match status" value="1"/>
</dbReference>
<evidence type="ECO:0000256" key="3">
    <source>
        <dbReference type="ARBA" id="ARBA00022630"/>
    </source>
</evidence>
<dbReference type="Pfam" id="PF02771">
    <property type="entry name" value="Acyl-CoA_dh_N"/>
    <property type="match status" value="1"/>
</dbReference>
<dbReference type="Gene3D" id="2.40.110.10">
    <property type="entry name" value="Butyryl-CoA Dehydrogenase, subunit A, domain 2"/>
    <property type="match status" value="1"/>
</dbReference>
<dbReference type="Pfam" id="PF02770">
    <property type="entry name" value="Acyl-CoA_dh_M"/>
    <property type="match status" value="1"/>
</dbReference>
<dbReference type="FunFam" id="2.40.110.10:FF:000002">
    <property type="entry name" value="Acyl-CoA dehydrogenase fadE12"/>
    <property type="match status" value="1"/>
</dbReference>
<dbReference type="InterPro" id="IPR013786">
    <property type="entry name" value="AcylCoA_DH/ox_N"/>
</dbReference>
<gene>
    <name evidence="14" type="ORF">A2W18_15230</name>
</gene>
<dbReference type="PIRSF" id="PIRSF016578">
    <property type="entry name" value="HsaA"/>
    <property type="match status" value="1"/>
</dbReference>
<evidence type="ECO:0000256" key="4">
    <source>
        <dbReference type="ARBA" id="ARBA00022827"/>
    </source>
</evidence>
<evidence type="ECO:0000256" key="7">
    <source>
        <dbReference type="ARBA" id="ARBA00066461"/>
    </source>
</evidence>
<name>A0A1F6V6Y1_9PROT</name>
<dbReference type="PANTHER" id="PTHR43884:SF12">
    <property type="entry name" value="ISOVALERYL-COA DEHYDROGENASE, MITOCHONDRIAL-RELATED"/>
    <property type="match status" value="1"/>
</dbReference>
<comment type="catalytic activity">
    <reaction evidence="6">
        <text>3-sulfinopropanoyl-CoA + H2O = propanoyl-CoA + sulfite + H(+)</text>
        <dbReference type="Rhea" id="RHEA:41624"/>
        <dbReference type="ChEBI" id="CHEBI:15377"/>
        <dbReference type="ChEBI" id="CHEBI:15378"/>
        <dbReference type="ChEBI" id="CHEBI:17359"/>
        <dbReference type="ChEBI" id="CHEBI:57392"/>
        <dbReference type="ChEBI" id="CHEBI:78349"/>
        <dbReference type="EC" id="3.13.1.4"/>
    </reaction>
    <physiologicalReaction direction="left-to-right" evidence="6">
        <dbReference type="Rhea" id="RHEA:41625"/>
    </physiologicalReaction>
</comment>
<evidence type="ECO:0000256" key="2">
    <source>
        <dbReference type="ARBA" id="ARBA00009347"/>
    </source>
</evidence>
<evidence type="ECO:0000259" key="13">
    <source>
        <dbReference type="Pfam" id="PF02771"/>
    </source>
</evidence>
<evidence type="ECO:0000256" key="6">
    <source>
        <dbReference type="ARBA" id="ARBA00052938"/>
    </source>
</evidence>
<evidence type="ECO:0000313" key="14">
    <source>
        <dbReference type="EMBL" id="OGI65342.1"/>
    </source>
</evidence>
<dbReference type="SUPFAM" id="SSF56645">
    <property type="entry name" value="Acyl-CoA dehydrogenase NM domain-like"/>
    <property type="match status" value="1"/>
</dbReference>
<dbReference type="FunFam" id="1.20.140.10:FF:000004">
    <property type="entry name" value="Acyl-CoA dehydrogenase FadE25"/>
    <property type="match status" value="1"/>
</dbReference>
<dbReference type="PANTHER" id="PTHR43884">
    <property type="entry name" value="ACYL-COA DEHYDROGENASE"/>
    <property type="match status" value="1"/>
</dbReference>
<accession>A0A1F6V6Y1</accession>
<dbReference type="InterPro" id="IPR006091">
    <property type="entry name" value="Acyl-CoA_Oxase/DH_mid-dom"/>
</dbReference>
<evidence type="ECO:0000256" key="5">
    <source>
        <dbReference type="ARBA" id="ARBA00023002"/>
    </source>
</evidence>
<sequence length="381" mass="41819">MLAEEERHLRDLSRAFTEREILPVRARLDESGEFPAEIIRQAHCAGLLTSHVPEQYGGAGQGLFAICLIAEEIGFGCTGIGTSILVNYLGTSTILLFGDEVQKERYLSEYCAKPTLFSFACTEPDAGSDIGGIRTNYERRGDAYVISGQKAFITNSTYADYFTVFAKRKGASRGLKTLSAFVVPRNTPGISVGAPLRKLGQNASNTAPVFFDEVEIPAGALLGREGEGLMVATHALARSRLAIGAASVGLARAALDCAFRYARQRKQFDKPLTDFQVVQCEIADMWERVAANRALVHHAARRYDGGEQGFKHIYAAKDFASKMALDVASRSLAILGAYGYTRDFPLEKMLRDSRVLEIYEGSSTMQRLMLFNELLRDGTEP</sequence>
<evidence type="ECO:0000256" key="9">
    <source>
        <dbReference type="ARBA" id="ARBA00075603"/>
    </source>
</evidence>
<comment type="cofactor">
    <cofactor evidence="1 10">
        <name>FAD</name>
        <dbReference type="ChEBI" id="CHEBI:57692"/>
    </cofactor>
</comment>
<dbReference type="InterPro" id="IPR037069">
    <property type="entry name" value="AcylCoA_DH/ox_N_sf"/>
</dbReference>
<comment type="caution">
    <text evidence="14">The sequence shown here is derived from an EMBL/GenBank/DDBJ whole genome shotgun (WGS) entry which is preliminary data.</text>
</comment>
<evidence type="ECO:0000256" key="10">
    <source>
        <dbReference type="RuleBase" id="RU362125"/>
    </source>
</evidence>
<organism evidence="14 15">
    <name type="scientific">Candidatus Muproteobacteria bacterium RBG_16_60_9</name>
    <dbReference type="NCBI Taxonomy" id="1817755"/>
    <lineage>
        <taxon>Bacteria</taxon>
        <taxon>Pseudomonadati</taxon>
        <taxon>Pseudomonadota</taxon>
        <taxon>Candidatus Muproteobacteria</taxon>
    </lineage>
</organism>
<dbReference type="Proteomes" id="UP000179076">
    <property type="component" value="Unassembled WGS sequence"/>
</dbReference>
<keyword evidence="4 10" id="KW-0274">FAD</keyword>
<dbReference type="Gene3D" id="1.20.140.10">
    <property type="entry name" value="Butyryl-CoA Dehydrogenase, subunit A, domain 3"/>
    <property type="match status" value="1"/>
</dbReference>
<keyword evidence="5 10" id="KW-0560">Oxidoreductase</keyword>
<dbReference type="EMBL" id="MFSP01000111">
    <property type="protein sequence ID" value="OGI65342.1"/>
    <property type="molecule type" value="Genomic_DNA"/>
</dbReference>
<dbReference type="SUPFAM" id="SSF47203">
    <property type="entry name" value="Acyl-CoA dehydrogenase C-terminal domain-like"/>
    <property type="match status" value="1"/>
</dbReference>
<keyword evidence="3 10" id="KW-0285">Flavoprotein</keyword>
<evidence type="ECO:0000313" key="15">
    <source>
        <dbReference type="Proteomes" id="UP000179076"/>
    </source>
</evidence>
<evidence type="ECO:0000256" key="8">
    <source>
        <dbReference type="ARBA" id="ARBA00068311"/>
    </source>
</evidence>
<comment type="similarity">
    <text evidence="2 10">Belongs to the acyl-CoA dehydrogenase family.</text>
</comment>
<evidence type="ECO:0000259" key="11">
    <source>
        <dbReference type="Pfam" id="PF00441"/>
    </source>
</evidence>
<dbReference type="GO" id="GO:0050660">
    <property type="term" value="F:flavin adenine dinucleotide binding"/>
    <property type="evidence" value="ECO:0007669"/>
    <property type="project" value="InterPro"/>
</dbReference>
<protein>
    <recommendedName>
        <fullName evidence="8">3-sulfinopropanoyl-CoA desulfinase</fullName>
        <ecNumber evidence="7">3.13.1.4</ecNumber>
    </recommendedName>
    <alternativeName>
        <fullName evidence="9">3-sulfinopropionyl coenzyme A desulfinase</fullName>
    </alternativeName>
</protein>
<reference evidence="14 15" key="1">
    <citation type="journal article" date="2016" name="Nat. Commun.">
        <title>Thousands of microbial genomes shed light on interconnected biogeochemical processes in an aquifer system.</title>
        <authorList>
            <person name="Anantharaman K."/>
            <person name="Brown C.T."/>
            <person name="Hug L.A."/>
            <person name="Sharon I."/>
            <person name="Castelle C.J."/>
            <person name="Probst A.J."/>
            <person name="Thomas B.C."/>
            <person name="Singh A."/>
            <person name="Wilkins M.J."/>
            <person name="Karaoz U."/>
            <person name="Brodie E.L."/>
            <person name="Williams K.H."/>
            <person name="Hubbard S.S."/>
            <person name="Banfield J.F."/>
        </authorList>
    </citation>
    <scope>NUCLEOTIDE SEQUENCE [LARGE SCALE GENOMIC DNA]</scope>
</reference>
<dbReference type="AlphaFoldDB" id="A0A1F6V6Y1"/>